<dbReference type="PROSITE" id="PS50157">
    <property type="entry name" value="ZINC_FINGER_C2H2_2"/>
    <property type="match status" value="2"/>
</dbReference>
<dbReference type="GO" id="GO:0008270">
    <property type="term" value="F:zinc ion binding"/>
    <property type="evidence" value="ECO:0007669"/>
    <property type="project" value="UniProtKB-KW"/>
</dbReference>
<dbReference type="AlphaFoldDB" id="A0A0B1T6D7"/>
<dbReference type="EMBL" id="KN550944">
    <property type="protein sequence ID" value="KHJ93113.1"/>
    <property type="molecule type" value="Genomic_DNA"/>
</dbReference>
<dbReference type="OrthoDB" id="5845900at2759"/>
<keyword evidence="1" id="KW-0862">Zinc</keyword>
<feature type="domain" description="C2H2-type" evidence="2">
    <location>
        <begin position="25"/>
        <end position="53"/>
    </location>
</feature>
<evidence type="ECO:0000313" key="3">
    <source>
        <dbReference type="EMBL" id="KHJ93113.1"/>
    </source>
</evidence>
<organism evidence="3 4">
    <name type="scientific">Oesophagostomum dentatum</name>
    <name type="common">Nodular worm</name>
    <dbReference type="NCBI Taxonomy" id="61180"/>
    <lineage>
        <taxon>Eukaryota</taxon>
        <taxon>Metazoa</taxon>
        <taxon>Ecdysozoa</taxon>
        <taxon>Nematoda</taxon>
        <taxon>Chromadorea</taxon>
        <taxon>Rhabditida</taxon>
        <taxon>Rhabditina</taxon>
        <taxon>Rhabditomorpha</taxon>
        <taxon>Strongyloidea</taxon>
        <taxon>Strongylidae</taxon>
        <taxon>Oesophagostomum</taxon>
    </lineage>
</organism>
<keyword evidence="4" id="KW-1185">Reference proteome</keyword>
<accession>A0A0B1T6D7</accession>
<gene>
    <name evidence="3" type="ORF">OESDEN_06981</name>
</gene>
<sequence>MNELRCIPSTSLDPPPEPVMDPCCLRCQECGETKSNPNTLFYHLFEYHNYDKARIARIREQRKTRSLHIKAVRQTRPLYLCNICGKQFLSKSGIITHSESIHKLTRDPPAGIHCPISSCAGRFYTYMELATHADVEHRNEAGSLILLYTR</sequence>
<proteinExistence type="predicted"/>
<evidence type="ECO:0000259" key="2">
    <source>
        <dbReference type="PROSITE" id="PS50157"/>
    </source>
</evidence>
<keyword evidence="1" id="KW-0479">Metal-binding</keyword>
<reference evidence="3 4" key="1">
    <citation type="submission" date="2014-03" db="EMBL/GenBank/DDBJ databases">
        <title>Draft genome of the hookworm Oesophagostomum dentatum.</title>
        <authorList>
            <person name="Mitreva M."/>
        </authorList>
    </citation>
    <scope>NUCLEOTIDE SEQUENCE [LARGE SCALE GENOMIC DNA]</scope>
    <source>
        <strain evidence="3 4">OD-Hann</strain>
    </source>
</reference>
<dbReference type="SUPFAM" id="SSF57667">
    <property type="entry name" value="beta-beta-alpha zinc fingers"/>
    <property type="match status" value="1"/>
</dbReference>
<dbReference type="Proteomes" id="UP000053660">
    <property type="component" value="Unassembled WGS sequence"/>
</dbReference>
<evidence type="ECO:0000313" key="4">
    <source>
        <dbReference type="Proteomes" id="UP000053660"/>
    </source>
</evidence>
<dbReference type="PROSITE" id="PS00028">
    <property type="entry name" value="ZINC_FINGER_C2H2_1"/>
    <property type="match status" value="2"/>
</dbReference>
<evidence type="ECO:0000256" key="1">
    <source>
        <dbReference type="PROSITE-ProRule" id="PRU00042"/>
    </source>
</evidence>
<keyword evidence="1" id="KW-0863">Zinc-finger</keyword>
<name>A0A0B1T6D7_OESDE</name>
<feature type="domain" description="C2H2-type" evidence="2">
    <location>
        <begin position="79"/>
        <end position="107"/>
    </location>
</feature>
<dbReference type="InterPro" id="IPR036236">
    <property type="entry name" value="Znf_C2H2_sf"/>
</dbReference>
<protein>
    <submittedName>
        <fullName evidence="3">Zinc finger, C2H2 type</fullName>
    </submittedName>
</protein>
<dbReference type="SMART" id="SM00355">
    <property type="entry name" value="ZnF_C2H2"/>
    <property type="match status" value="3"/>
</dbReference>
<dbReference type="Gene3D" id="3.30.160.60">
    <property type="entry name" value="Classic Zinc Finger"/>
    <property type="match status" value="1"/>
</dbReference>
<dbReference type="InterPro" id="IPR013087">
    <property type="entry name" value="Znf_C2H2_type"/>
</dbReference>